<evidence type="ECO:0000313" key="2">
    <source>
        <dbReference type="Proteomes" id="UP000193240"/>
    </source>
</evidence>
<accession>A0A1Y2LQK1</accession>
<gene>
    <name evidence="1" type="ORF">B5807_08212</name>
</gene>
<name>A0A1Y2LQK1_EPING</name>
<proteinExistence type="predicted"/>
<reference evidence="1 2" key="1">
    <citation type="journal article" date="2017" name="Genome Announc.">
        <title>Genome sequence of the saprophytic ascomycete Epicoccum nigrum ICMP 19927 strain isolated from New Zealand.</title>
        <authorList>
            <person name="Fokin M."/>
            <person name="Fleetwood D."/>
            <person name="Weir B.S."/>
            <person name="Villas-Boas S.G."/>
        </authorList>
    </citation>
    <scope>NUCLEOTIDE SEQUENCE [LARGE SCALE GENOMIC DNA]</scope>
    <source>
        <strain evidence="1 2">ICMP 19927</strain>
    </source>
</reference>
<keyword evidence="2" id="KW-1185">Reference proteome</keyword>
<evidence type="ECO:0000313" key="1">
    <source>
        <dbReference type="EMBL" id="OSS46224.1"/>
    </source>
</evidence>
<dbReference type="AlphaFoldDB" id="A0A1Y2LQK1"/>
<organism evidence="1 2">
    <name type="scientific">Epicoccum nigrum</name>
    <name type="common">Soil fungus</name>
    <name type="synonym">Epicoccum purpurascens</name>
    <dbReference type="NCBI Taxonomy" id="105696"/>
    <lineage>
        <taxon>Eukaryota</taxon>
        <taxon>Fungi</taxon>
        <taxon>Dikarya</taxon>
        <taxon>Ascomycota</taxon>
        <taxon>Pezizomycotina</taxon>
        <taxon>Dothideomycetes</taxon>
        <taxon>Pleosporomycetidae</taxon>
        <taxon>Pleosporales</taxon>
        <taxon>Pleosporineae</taxon>
        <taxon>Didymellaceae</taxon>
        <taxon>Epicoccum</taxon>
    </lineage>
</organism>
<dbReference type="InParanoid" id="A0A1Y2LQK1"/>
<protein>
    <submittedName>
        <fullName evidence="1">Uncharacterized protein</fullName>
    </submittedName>
</protein>
<sequence>MVTTLYTVAKRTRVRTSHLLLQRLTVSKAPKFHASHRPILHLREVENKIITRKNEDRSNISALMVTYTVFDPGASRPLLLSSALLASRTLPACGSSIESKYLQTTRLSPKIK</sequence>
<dbReference type="Proteomes" id="UP000193240">
    <property type="component" value="Unassembled WGS sequence"/>
</dbReference>
<dbReference type="EMBL" id="KZ107852">
    <property type="protein sequence ID" value="OSS46224.1"/>
    <property type="molecule type" value="Genomic_DNA"/>
</dbReference>